<comment type="caution">
    <text evidence="1">The sequence shown here is derived from an EMBL/GenBank/DDBJ whole genome shotgun (WGS) entry which is preliminary data.</text>
</comment>
<dbReference type="Proteomes" id="UP000580250">
    <property type="component" value="Unassembled WGS sequence"/>
</dbReference>
<dbReference type="AlphaFoldDB" id="A0A6V7WCM6"/>
<dbReference type="EMBL" id="CAJEWN010000514">
    <property type="protein sequence ID" value="CAD2184746.1"/>
    <property type="molecule type" value="Genomic_DNA"/>
</dbReference>
<sequence length="88" mass="10177">MEAINSETAPTKISKSKTASEPFWKLFRGKFLMTFSLCAECRDNVFKKSDKAVRKDDKIEIKFEICEICFKKNCKTTDILSPYTPKIN</sequence>
<reference evidence="1 2" key="1">
    <citation type="submission" date="2020-08" db="EMBL/GenBank/DDBJ databases">
        <authorList>
            <person name="Koutsovoulos G."/>
            <person name="Danchin GJ E."/>
        </authorList>
    </citation>
    <scope>NUCLEOTIDE SEQUENCE [LARGE SCALE GENOMIC DNA]</scope>
</reference>
<protein>
    <submittedName>
        <fullName evidence="1">Uncharacterized protein</fullName>
    </submittedName>
</protein>
<evidence type="ECO:0000313" key="2">
    <source>
        <dbReference type="Proteomes" id="UP000580250"/>
    </source>
</evidence>
<proteinExistence type="predicted"/>
<name>A0A6V7WCM6_MELEN</name>
<gene>
    <name evidence="1" type="ORF">MENT_LOCUS37119</name>
</gene>
<evidence type="ECO:0000313" key="1">
    <source>
        <dbReference type="EMBL" id="CAD2184746.1"/>
    </source>
</evidence>
<accession>A0A6V7WCM6</accession>
<organism evidence="1 2">
    <name type="scientific">Meloidogyne enterolobii</name>
    <name type="common">Root-knot nematode worm</name>
    <name type="synonym">Meloidogyne mayaguensis</name>
    <dbReference type="NCBI Taxonomy" id="390850"/>
    <lineage>
        <taxon>Eukaryota</taxon>
        <taxon>Metazoa</taxon>
        <taxon>Ecdysozoa</taxon>
        <taxon>Nematoda</taxon>
        <taxon>Chromadorea</taxon>
        <taxon>Rhabditida</taxon>
        <taxon>Tylenchina</taxon>
        <taxon>Tylenchomorpha</taxon>
        <taxon>Tylenchoidea</taxon>
        <taxon>Meloidogynidae</taxon>
        <taxon>Meloidogyninae</taxon>
        <taxon>Meloidogyne</taxon>
    </lineage>
</organism>